<organism evidence="1 2">
    <name type="scientific">Stephania cephalantha</name>
    <dbReference type="NCBI Taxonomy" id="152367"/>
    <lineage>
        <taxon>Eukaryota</taxon>
        <taxon>Viridiplantae</taxon>
        <taxon>Streptophyta</taxon>
        <taxon>Embryophyta</taxon>
        <taxon>Tracheophyta</taxon>
        <taxon>Spermatophyta</taxon>
        <taxon>Magnoliopsida</taxon>
        <taxon>Ranunculales</taxon>
        <taxon>Menispermaceae</taxon>
        <taxon>Menispermoideae</taxon>
        <taxon>Cissampelideae</taxon>
        <taxon>Stephania</taxon>
    </lineage>
</organism>
<keyword evidence="2" id="KW-1185">Reference proteome</keyword>
<dbReference type="Proteomes" id="UP001419268">
    <property type="component" value="Unassembled WGS sequence"/>
</dbReference>
<sequence>MPSVINGIFEEMKEKMEENKVIDRVKRLHEELIPRKQGRTGILTRRFPTIPITP</sequence>
<reference evidence="1 2" key="1">
    <citation type="submission" date="2024-01" db="EMBL/GenBank/DDBJ databases">
        <title>Genome assemblies of Stephania.</title>
        <authorList>
            <person name="Yang L."/>
        </authorList>
    </citation>
    <scope>NUCLEOTIDE SEQUENCE [LARGE SCALE GENOMIC DNA]</scope>
    <source>
        <strain evidence="1">JXDWG</strain>
        <tissue evidence="1">Leaf</tissue>
    </source>
</reference>
<comment type="caution">
    <text evidence="1">The sequence shown here is derived from an EMBL/GenBank/DDBJ whole genome shotgun (WGS) entry which is preliminary data.</text>
</comment>
<accession>A0AAP0KT02</accession>
<dbReference type="AlphaFoldDB" id="A0AAP0KT02"/>
<name>A0AAP0KT02_9MAGN</name>
<evidence type="ECO:0000313" key="1">
    <source>
        <dbReference type="EMBL" id="KAK9158011.1"/>
    </source>
</evidence>
<proteinExistence type="predicted"/>
<protein>
    <submittedName>
        <fullName evidence="1">Uncharacterized protein</fullName>
    </submittedName>
</protein>
<dbReference type="EMBL" id="JBBNAG010000002">
    <property type="protein sequence ID" value="KAK9158011.1"/>
    <property type="molecule type" value="Genomic_DNA"/>
</dbReference>
<evidence type="ECO:0000313" key="2">
    <source>
        <dbReference type="Proteomes" id="UP001419268"/>
    </source>
</evidence>
<gene>
    <name evidence="1" type="ORF">Scep_004585</name>
</gene>